<keyword evidence="3" id="KW-0449">Lipoprotein</keyword>
<name>A0A0B7GWM1_TREPH</name>
<dbReference type="AlphaFoldDB" id="A0A0B7GWM1"/>
<feature type="chain" id="PRO_5041596608" evidence="1">
    <location>
        <begin position="23"/>
        <end position="242"/>
    </location>
</feature>
<organism evidence="2 4">
    <name type="scientific">Treponema phagedenis</name>
    <dbReference type="NCBI Taxonomy" id="162"/>
    <lineage>
        <taxon>Bacteria</taxon>
        <taxon>Pseudomonadati</taxon>
        <taxon>Spirochaetota</taxon>
        <taxon>Spirochaetia</taxon>
        <taxon>Spirochaetales</taxon>
        <taxon>Treponemataceae</taxon>
        <taxon>Treponema</taxon>
    </lineage>
</organism>
<keyword evidence="4" id="KW-1185">Reference proteome</keyword>
<reference evidence="2" key="1">
    <citation type="submission" date="2015-01" db="EMBL/GenBank/DDBJ databases">
        <authorList>
            <person name="Xiang T."/>
            <person name="Song Y."/>
            <person name="Huang L."/>
            <person name="Wang B."/>
            <person name="Wu P."/>
        </authorList>
    </citation>
    <scope>NUCLEOTIDE SEQUENCE [LARGE SCALE GENOMIC DNA]</scope>
    <source>
        <strain evidence="2">V1</strain>
    </source>
</reference>
<dbReference type="Proteomes" id="UP000323594">
    <property type="component" value="Chromosome"/>
</dbReference>
<keyword evidence="1" id="KW-0732">Signal</keyword>
<dbReference type="GeneID" id="57751949"/>
<reference evidence="3 5" key="3">
    <citation type="submission" date="2019-08" db="EMBL/GenBank/DDBJ databases">
        <authorList>
            <person name="Kuhnert P."/>
        </authorList>
    </citation>
    <scope>NUCLEOTIDE SEQUENCE [LARGE SCALE GENOMIC DNA]</scope>
    <source>
        <strain evidence="3 5">B36.5</strain>
    </source>
</reference>
<accession>A0A0B7GWM1</accession>
<evidence type="ECO:0000313" key="2">
    <source>
        <dbReference type="EMBL" id="CEM63064.1"/>
    </source>
</evidence>
<gene>
    <name evidence="3" type="ORF">FUT82_03765</name>
    <name evidence="2" type="ORF">TPHV1_60052</name>
</gene>
<evidence type="ECO:0000313" key="3">
    <source>
        <dbReference type="EMBL" id="QEJ97190.1"/>
    </source>
</evidence>
<reference evidence="4" key="2">
    <citation type="submission" date="2015-01" db="EMBL/GenBank/DDBJ databases">
        <authorList>
            <person name="Manzoor Shahid"/>
            <person name="Zubair Saima"/>
        </authorList>
    </citation>
    <scope>NUCLEOTIDE SEQUENCE [LARGE SCALE GENOMIC DNA]</scope>
    <source>
        <strain evidence="4">V1</strain>
    </source>
</reference>
<dbReference type="RefSeq" id="WP_002700756.1">
    <property type="nucleotide sequence ID" value="NZ_CDNC01000048.1"/>
</dbReference>
<evidence type="ECO:0000313" key="4">
    <source>
        <dbReference type="Proteomes" id="UP000042527"/>
    </source>
</evidence>
<dbReference type="EMBL" id="CDNC01000048">
    <property type="protein sequence ID" value="CEM63064.1"/>
    <property type="molecule type" value="Genomic_DNA"/>
</dbReference>
<dbReference type="EMBL" id="CP042817">
    <property type="protein sequence ID" value="QEJ97190.1"/>
    <property type="molecule type" value="Genomic_DNA"/>
</dbReference>
<evidence type="ECO:0000313" key="5">
    <source>
        <dbReference type="Proteomes" id="UP000323594"/>
    </source>
</evidence>
<feature type="signal peptide" evidence="1">
    <location>
        <begin position="1"/>
        <end position="22"/>
    </location>
</feature>
<sequence length="242" mass="28093">MSKNINKISIGFFSFFICAAFAISENITADYDSFLKLNTIYVESENSLLTKVKVKNEKEDKDIIAVYCLFHKQGQCIQIQSKSGTQYFFSSSQGYWVFNKKLKTPLKISGSYKAEEFEVQDILKTDFRNDYQMSGEESETLILERKTKKTTYHFILFKKIEESYELIFCDSKKNKLRKITYYPGKVNGFPCFYKIDIENLLFKKDSVSSWITEEVKTVSVPSSLFSLSNIKQLTQKMSALTE</sequence>
<dbReference type="Proteomes" id="UP000042527">
    <property type="component" value="Unassembled WGS sequence"/>
</dbReference>
<evidence type="ECO:0000256" key="1">
    <source>
        <dbReference type="SAM" id="SignalP"/>
    </source>
</evidence>
<protein>
    <submittedName>
        <fullName evidence="3">Outer membrane lipoprotein-sorting protein</fullName>
    </submittedName>
</protein>
<dbReference type="OrthoDB" id="10013672at2"/>
<proteinExistence type="predicted"/>